<dbReference type="EMBL" id="BMIF01000014">
    <property type="protein sequence ID" value="GGA78382.1"/>
    <property type="molecule type" value="Genomic_DNA"/>
</dbReference>
<dbReference type="Pfam" id="PF25837">
    <property type="entry name" value="Apionate_lact_N"/>
    <property type="match status" value="1"/>
</dbReference>
<comment type="caution">
    <text evidence="4">The sequence shown here is derived from an EMBL/GenBank/DDBJ whole genome shotgun (WGS) entry which is preliminary data.</text>
</comment>
<evidence type="ECO:0000259" key="1">
    <source>
        <dbReference type="Pfam" id="PF25837"/>
    </source>
</evidence>
<evidence type="ECO:0000259" key="2">
    <source>
        <dbReference type="Pfam" id="PF25838"/>
    </source>
</evidence>
<evidence type="ECO:0000259" key="3">
    <source>
        <dbReference type="Pfam" id="PF25839"/>
    </source>
</evidence>
<evidence type="ECO:0000313" key="4">
    <source>
        <dbReference type="EMBL" id="GGA78382.1"/>
    </source>
</evidence>
<dbReference type="Pfam" id="PF25838">
    <property type="entry name" value="Apionate_lact_M"/>
    <property type="match status" value="1"/>
</dbReference>
<reference evidence="4" key="2">
    <citation type="submission" date="2020-09" db="EMBL/GenBank/DDBJ databases">
        <authorList>
            <person name="Sun Q."/>
            <person name="Zhou Y."/>
        </authorList>
    </citation>
    <scope>NUCLEOTIDE SEQUENCE</scope>
    <source>
        <strain evidence="4">CGMCC 1.15320</strain>
    </source>
</reference>
<organism evidence="4 5">
    <name type="scientific">Nitratireductor aestuarii</name>
    <dbReference type="NCBI Taxonomy" id="1735103"/>
    <lineage>
        <taxon>Bacteria</taxon>
        <taxon>Pseudomonadati</taxon>
        <taxon>Pseudomonadota</taxon>
        <taxon>Alphaproteobacteria</taxon>
        <taxon>Hyphomicrobiales</taxon>
        <taxon>Phyllobacteriaceae</taxon>
        <taxon>Nitratireductor</taxon>
    </lineage>
</organism>
<feature type="domain" description="D-apionate lactonase C-terminal" evidence="3">
    <location>
        <begin position="559"/>
        <end position="624"/>
    </location>
</feature>
<dbReference type="AlphaFoldDB" id="A0A916W9K7"/>
<feature type="domain" description="D-apionate lactonase TIM barrel" evidence="2">
    <location>
        <begin position="264"/>
        <end position="546"/>
    </location>
</feature>
<accession>A0A916W9K7</accession>
<dbReference type="InterPro" id="IPR058789">
    <property type="entry name" value="ApnL_C"/>
</dbReference>
<dbReference type="RefSeq" id="WP_188722463.1">
    <property type="nucleotide sequence ID" value="NZ_BMIF01000014.1"/>
</dbReference>
<dbReference type="Pfam" id="PF25839">
    <property type="entry name" value="Apionate_lact_C"/>
    <property type="match status" value="1"/>
</dbReference>
<keyword evidence="5" id="KW-1185">Reference proteome</keyword>
<proteinExistence type="predicted"/>
<sequence length="632" mass="67778">MNRDLAILLTGTDEPQPERRTLRAGALSVSLEGGNLRAIRWHGVEAVRAISYLVRDENWGTYAADLSAAKIEEGPDGFSVRYSGTCTSGSGASLRFDARIEGKAEGELVFEVSAVSDRDFSTNRTGFNILHPIVGVAGAPAIVEHVDGTVEQSSFPLVIDPAQPFLAMRAISHEVMPGVRATVRMEGDTFEMEDQRNWSDASFKTYVRPLALPWPYVLAAGETMVQTITVTFAGEPARKVAAAASDVIGIEVGAPTEKAAPAFGLNITPEEISATLSTLSHLQAIAPRHLIFSYDPLQGHGEDALQNFRRLQQSFPVPVTLEFTLPCRSDPAAELDVLAREIARSGLDLDALVVVPAPDLKSTPPGSVWPDCPPLDEIYQAARDRFPNLRLGGGMLSYFTELNRKRVPADHLDFVTHTTSPIVHAADDLSVMETLEALPFITASVREIYGDKPYRIGPSTIGMRHNPYGAGLAASDGRTRRTMVTEDPRQRGLFAAAWMIGYAAATADAGLEALTLGALAGPFGVVEDDKRRPAFHAARALAQLSGQPLRRVHSSNSGAVLGLSTGSALVVANTTNEAVLLSLPQVSRVEVLDQKTAATARHADQLPSRDCPGKRLRLGAYGIAICQLPGDA</sequence>
<dbReference type="InterPro" id="IPR058787">
    <property type="entry name" value="ApnL_M"/>
</dbReference>
<evidence type="ECO:0000313" key="5">
    <source>
        <dbReference type="Proteomes" id="UP000636264"/>
    </source>
</evidence>
<gene>
    <name evidence="4" type="ORF">GCM10011385_35670</name>
</gene>
<protein>
    <submittedName>
        <fullName evidence="4">Uncharacterized protein</fullName>
    </submittedName>
</protein>
<reference evidence="4" key="1">
    <citation type="journal article" date="2014" name="Int. J. Syst. Evol. Microbiol.">
        <title>Complete genome sequence of Corynebacterium casei LMG S-19264T (=DSM 44701T), isolated from a smear-ripened cheese.</title>
        <authorList>
            <consortium name="US DOE Joint Genome Institute (JGI-PGF)"/>
            <person name="Walter F."/>
            <person name="Albersmeier A."/>
            <person name="Kalinowski J."/>
            <person name="Ruckert C."/>
        </authorList>
    </citation>
    <scope>NUCLEOTIDE SEQUENCE</scope>
    <source>
        <strain evidence="4">CGMCC 1.15320</strain>
    </source>
</reference>
<name>A0A916W9K7_9HYPH</name>
<dbReference type="InterPro" id="IPR058788">
    <property type="entry name" value="ApnL_N"/>
</dbReference>
<feature type="domain" description="D-apionate lactonase N-terminal" evidence="1">
    <location>
        <begin position="8"/>
        <end position="234"/>
    </location>
</feature>
<dbReference type="Proteomes" id="UP000636264">
    <property type="component" value="Unassembled WGS sequence"/>
</dbReference>